<evidence type="ECO:0000313" key="3">
    <source>
        <dbReference type="Proteomes" id="UP000253845"/>
    </source>
</evidence>
<sequence>MAPRSSPWPVLAADTENSAASSHTINLTQRAVNQQHDAKAIIEHVREGRGSLPKPVMQFVEAALKTAEMLTTVNLDSDLRRELKELSDRSQREFAQLRHDVTTVRIQTDPKNTLRSVSSGGCERRSHDLGPSHLVT</sequence>
<dbReference type="Proteomes" id="UP000253845">
    <property type="component" value="Unassembled WGS sequence"/>
</dbReference>
<organism evidence="2 3">
    <name type="scientific">Aspergillus niger ATCC 13496</name>
    <dbReference type="NCBI Taxonomy" id="1353008"/>
    <lineage>
        <taxon>Eukaryota</taxon>
        <taxon>Fungi</taxon>
        <taxon>Dikarya</taxon>
        <taxon>Ascomycota</taxon>
        <taxon>Pezizomycotina</taxon>
        <taxon>Eurotiomycetes</taxon>
        <taxon>Eurotiomycetidae</taxon>
        <taxon>Eurotiales</taxon>
        <taxon>Aspergillaceae</taxon>
        <taxon>Aspergillus</taxon>
        <taxon>Aspergillus subgen. Circumdati</taxon>
    </lineage>
</organism>
<dbReference type="VEuPathDB" id="FungiDB:M747DRAFT_293789"/>
<reference evidence="2 3" key="1">
    <citation type="submission" date="2018-07" db="EMBL/GenBank/DDBJ databases">
        <title>Section-level genome sequencing of Aspergillus section Nigri to investigate inter- and intra-species variation.</title>
        <authorList>
            <consortium name="DOE Joint Genome Institute"/>
            <person name="Vesth T.C."/>
            <person name="Nybo J.L."/>
            <person name="Theobald S."/>
            <person name="Frisvad J.C."/>
            <person name="Larsen T.O."/>
            <person name="Nielsen K.F."/>
            <person name="Hoof J.B."/>
            <person name="Brandl J."/>
            <person name="Salamov A."/>
            <person name="Riley R."/>
            <person name="Gladden J.M."/>
            <person name="Phatale P."/>
            <person name="Nielsen M.T."/>
            <person name="Lyhne E.K."/>
            <person name="Kogle M.E."/>
            <person name="Strasser K."/>
            <person name="McDonnell E."/>
            <person name="Barry K."/>
            <person name="Clum A."/>
            <person name="Chen C."/>
            <person name="Nolan M."/>
            <person name="Sandor L."/>
            <person name="Kuo A."/>
            <person name="Lipzen A."/>
            <person name="Hainaut M."/>
            <person name="Drula E."/>
            <person name="Tsang A."/>
            <person name="Magnuson J.K."/>
            <person name="Henrissat B."/>
            <person name="Wiebenga A."/>
            <person name="Simmons B.A."/>
            <person name="Makela M.R."/>
            <person name="De vries R.P."/>
            <person name="Grigoriev I.V."/>
            <person name="Mortensen U.H."/>
            <person name="Baker S.E."/>
            <person name="Andersen M.R."/>
        </authorList>
    </citation>
    <scope>NUCLEOTIDE SEQUENCE [LARGE SCALE GENOMIC DNA]</scope>
    <source>
        <strain evidence="2 3">ATCC 13496</strain>
    </source>
</reference>
<proteinExistence type="predicted"/>
<name>A0A370C7Y3_ASPNG</name>
<feature type="region of interest" description="Disordered" evidence="1">
    <location>
        <begin position="112"/>
        <end position="136"/>
    </location>
</feature>
<evidence type="ECO:0000313" key="2">
    <source>
        <dbReference type="EMBL" id="RDH22706.1"/>
    </source>
</evidence>
<accession>A0A370C7Y3</accession>
<dbReference type="AlphaFoldDB" id="A0A370C7Y3"/>
<dbReference type="EMBL" id="KZ851906">
    <property type="protein sequence ID" value="RDH22706.1"/>
    <property type="molecule type" value="Genomic_DNA"/>
</dbReference>
<protein>
    <submittedName>
        <fullName evidence="2">Uncharacterized protein</fullName>
    </submittedName>
</protein>
<evidence type="ECO:0000256" key="1">
    <source>
        <dbReference type="SAM" id="MobiDB-lite"/>
    </source>
</evidence>
<gene>
    <name evidence="2" type="ORF">M747DRAFT_293789</name>
</gene>